<dbReference type="Proteomes" id="UP000192596">
    <property type="component" value="Unassembled WGS sequence"/>
</dbReference>
<name>A0A1V8SNY8_9PEZI</name>
<protein>
    <recommendedName>
        <fullName evidence="2">Transcription regulator Rua1 C-terminal domain-containing protein</fullName>
    </recommendedName>
</protein>
<feature type="domain" description="Transcription regulator Rua1 C-terminal" evidence="2">
    <location>
        <begin position="201"/>
        <end position="298"/>
    </location>
</feature>
<feature type="region of interest" description="Disordered" evidence="1">
    <location>
        <begin position="156"/>
        <end position="208"/>
    </location>
</feature>
<sequence length="337" mass="37052">MSLLLTSLDSAGGSGYFDEGTLTDYIGQNVDVFDQNQPHGYSDLECGLSIDWITSWTQWQELYFQGATVNLNGTIPRYVPDYTASDDIGHCSGRSSSSSDVATYEISPSFAVGSLGAQDANTHYMLNRTQTLPVCLSTWHAQAAPALQAEIRASLSPKARSGPHDPPTLFYDHHVEAPPPPSLSPSSSDTFDPHPQSPRSPSDIYTPRYTRGTGSVREGWCSPCQTWHTLRDSAYWYHMHFVHGISCATRQRLPSPADYRDLRGDGDWEGMCGGCERWVGIAKGEKGRTAWFRHAYKCQLKGLGARIGRRRNDSGSTGSTGQSRSPKKRVAKVAIRG</sequence>
<dbReference type="Pfam" id="PF14616">
    <property type="entry name" value="Rua1_C"/>
    <property type="match status" value="1"/>
</dbReference>
<dbReference type="InParanoid" id="A0A1V8SNY8"/>
<reference evidence="4" key="1">
    <citation type="submission" date="2017-03" db="EMBL/GenBank/DDBJ databases">
        <title>Genomes of endolithic fungi from Antarctica.</title>
        <authorList>
            <person name="Coleine C."/>
            <person name="Masonjones S."/>
            <person name="Stajich J.E."/>
        </authorList>
    </citation>
    <scope>NUCLEOTIDE SEQUENCE [LARGE SCALE GENOMIC DNA]</scope>
    <source>
        <strain evidence="4">CCFEE 5527</strain>
    </source>
</reference>
<gene>
    <name evidence="3" type="ORF">B0A48_13562</name>
</gene>
<feature type="region of interest" description="Disordered" evidence="1">
    <location>
        <begin position="308"/>
        <end position="337"/>
    </location>
</feature>
<evidence type="ECO:0000313" key="3">
    <source>
        <dbReference type="EMBL" id="OQO00875.1"/>
    </source>
</evidence>
<dbReference type="AlphaFoldDB" id="A0A1V8SNY8"/>
<comment type="caution">
    <text evidence="3">The sequence shown here is derived from an EMBL/GenBank/DDBJ whole genome shotgun (WGS) entry which is preliminary data.</text>
</comment>
<evidence type="ECO:0000256" key="1">
    <source>
        <dbReference type="SAM" id="MobiDB-lite"/>
    </source>
</evidence>
<accession>A0A1V8SNY8</accession>
<dbReference type="PANTHER" id="PTHR28125:SF3">
    <property type="entry name" value="TRANSCRIPTION REGULATOR RUA1 C-TERMINAL DOMAIN-CONTAINING PROTEIN"/>
    <property type="match status" value="1"/>
</dbReference>
<keyword evidence="4" id="KW-1185">Reference proteome</keyword>
<evidence type="ECO:0000313" key="4">
    <source>
        <dbReference type="Proteomes" id="UP000192596"/>
    </source>
</evidence>
<proteinExistence type="predicted"/>
<dbReference type="OrthoDB" id="5595379at2759"/>
<dbReference type="EMBL" id="NAJO01000033">
    <property type="protein sequence ID" value="OQO00875.1"/>
    <property type="molecule type" value="Genomic_DNA"/>
</dbReference>
<dbReference type="PANTHER" id="PTHR28125">
    <property type="entry name" value="MEIOTIC EXPRESSION UP-REGULATED PROTEIN 26"/>
    <property type="match status" value="1"/>
</dbReference>
<dbReference type="InterPro" id="IPR028012">
    <property type="entry name" value="Rua1_C"/>
</dbReference>
<organism evidence="3 4">
    <name type="scientific">Cryoendolithus antarcticus</name>
    <dbReference type="NCBI Taxonomy" id="1507870"/>
    <lineage>
        <taxon>Eukaryota</taxon>
        <taxon>Fungi</taxon>
        <taxon>Dikarya</taxon>
        <taxon>Ascomycota</taxon>
        <taxon>Pezizomycotina</taxon>
        <taxon>Dothideomycetes</taxon>
        <taxon>Dothideomycetidae</taxon>
        <taxon>Cladosporiales</taxon>
        <taxon>Cladosporiaceae</taxon>
        <taxon>Cryoendolithus</taxon>
    </lineage>
</organism>
<evidence type="ECO:0000259" key="2">
    <source>
        <dbReference type="Pfam" id="PF14616"/>
    </source>
</evidence>